<dbReference type="Pfam" id="PF00703">
    <property type="entry name" value="Glyco_hydro_2"/>
    <property type="match status" value="1"/>
</dbReference>
<evidence type="ECO:0000256" key="4">
    <source>
        <dbReference type="ARBA" id="ARBA00013303"/>
    </source>
</evidence>
<evidence type="ECO:0000256" key="1">
    <source>
        <dbReference type="ARBA" id="ARBA00001412"/>
    </source>
</evidence>
<reference evidence="11" key="2">
    <citation type="submission" date="2023-04" db="EMBL/GenBank/DDBJ databases">
        <title>Four porcine-derived lactic acid bacteria strains analyses and their evaluation as potential probiotics based on genomics.</title>
        <authorList>
            <person name="Niu D."/>
        </authorList>
    </citation>
    <scope>NUCLEOTIDE SEQUENCE</scope>
    <source>
        <strain evidence="11">ZSA5</strain>
    </source>
</reference>
<dbReference type="SUPFAM" id="SSF49303">
    <property type="entry name" value="beta-Galactosidase/glucuronidase domain"/>
    <property type="match status" value="2"/>
</dbReference>
<dbReference type="Gene3D" id="2.60.40.10">
    <property type="entry name" value="Immunoglobulins"/>
    <property type="match status" value="2"/>
</dbReference>
<evidence type="ECO:0000256" key="8">
    <source>
        <dbReference type="RuleBase" id="RU361154"/>
    </source>
</evidence>
<dbReference type="PANTHER" id="PTHR46323:SF2">
    <property type="entry name" value="BETA-GALACTOSIDASE"/>
    <property type="match status" value="1"/>
</dbReference>
<dbReference type="Gene3D" id="2.60.120.260">
    <property type="entry name" value="Galactose-binding domain-like"/>
    <property type="match status" value="1"/>
</dbReference>
<dbReference type="Gene3D" id="2.70.98.10">
    <property type="match status" value="1"/>
</dbReference>
<evidence type="ECO:0000313" key="10">
    <source>
        <dbReference type="EMBL" id="AIR10102.1"/>
    </source>
</evidence>
<dbReference type="SUPFAM" id="SSF49785">
    <property type="entry name" value="Galactose-binding domain-like"/>
    <property type="match status" value="1"/>
</dbReference>
<dbReference type="GO" id="GO:0009341">
    <property type="term" value="C:beta-galactosidase complex"/>
    <property type="evidence" value="ECO:0007669"/>
    <property type="project" value="InterPro"/>
</dbReference>
<dbReference type="Pfam" id="PF16353">
    <property type="entry name" value="LacZ_4"/>
    <property type="match status" value="1"/>
</dbReference>
<evidence type="ECO:0000256" key="5">
    <source>
        <dbReference type="ARBA" id="ARBA00022801"/>
    </source>
</evidence>
<dbReference type="EMBL" id="CP123971">
    <property type="protein sequence ID" value="WII28906.1"/>
    <property type="molecule type" value="Genomic_DNA"/>
</dbReference>
<dbReference type="SMART" id="SM01038">
    <property type="entry name" value="Bgal_small_N"/>
    <property type="match status" value="1"/>
</dbReference>
<dbReference type="InterPro" id="IPR032312">
    <property type="entry name" value="LacZ_4"/>
</dbReference>
<dbReference type="Pfam" id="PF02836">
    <property type="entry name" value="Glyco_hydro_2_C"/>
    <property type="match status" value="1"/>
</dbReference>
<organism evidence="10 12">
    <name type="scientific">Ligilactobacillus salivarius</name>
    <dbReference type="NCBI Taxonomy" id="1624"/>
    <lineage>
        <taxon>Bacteria</taxon>
        <taxon>Bacillati</taxon>
        <taxon>Bacillota</taxon>
        <taxon>Bacilli</taxon>
        <taxon>Lactobacillales</taxon>
        <taxon>Lactobacillaceae</taxon>
        <taxon>Ligilactobacillus</taxon>
    </lineage>
</organism>
<keyword evidence="5 8" id="KW-0378">Hydrolase</keyword>
<dbReference type="PROSITE" id="PS00608">
    <property type="entry name" value="GLYCOSYL_HYDROL_F2_2"/>
    <property type="match status" value="1"/>
</dbReference>
<evidence type="ECO:0000256" key="7">
    <source>
        <dbReference type="ARBA" id="ARBA00032230"/>
    </source>
</evidence>
<dbReference type="Pfam" id="PF02837">
    <property type="entry name" value="Glyco_hydro_2_N"/>
    <property type="match status" value="1"/>
</dbReference>
<proteinExistence type="inferred from homology"/>
<dbReference type="EMBL" id="CP007646">
    <property type="protein sequence ID" value="AIR10102.1"/>
    <property type="molecule type" value="Genomic_DNA"/>
</dbReference>
<keyword evidence="6 8" id="KW-0326">Glycosidase</keyword>
<dbReference type="AlphaFoldDB" id="A0A089RTY5"/>
<dbReference type="KEGG" id="lsj:LSJ_0362"/>
<dbReference type="GO" id="GO:0004565">
    <property type="term" value="F:beta-galactosidase activity"/>
    <property type="evidence" value="ECO:0007669"/>
    <property type="project" value="UniProtKB-EC"/>
</dbReference>
<dbReference type="PROSITE" id="PS00719">
    <property type="entry name" value="GLYCOSYL_HYDROL_F2_1"/>
    <property type="match status" value="1"/>
</dbReference>
<dbReference type="GO" id="GO:0005990">
    <property type="term" value="P:lactose catabolic process"/>
    <property type="evidence" value="ECO:0007669"/>
    <property type="project" value="TreeGrafter"/>
</dbReference>
<comment type="catalytic activity">
    <reaction evidence="1 8">
        <text>Hydrolysis of terminal non-reducing beta-D-galactose residues in beta-D-galactosides.</text>
        <dbReference type="EC" id="3.2.1.23"/>
    </reaction>
</comment>
<dbReference type="InterPro" id="IPR036156">
    <property type="entry name" value="Beta-gal/glucu_dom_sf"/>
</dbReference>
<dbReference type="InterPro" id="IPR004199">
    <property type="entry name" value="B-gal_small/dom_5"/>
</dbReference>
<dbReference type="InterPro" id="IPR050347">
    <property type="entry name" value="Bact_Beta-galactosidase"/>
</dbReference>
<dbReference type="Gene3D" id="3.20.20.80">
    <property type="entry name" value="Glycosidases"/>
    <property type="match status" value="1"/>
</dbReference>
<dbReference type="Proteomes" id="UP000029488">
    <property type="component" value="Chromosome"/>
</dbReference>
<reference evidence="10 12" key="1">
    <citation type="journal article" date="2014" name="BMC Genomics">
        <title>Unusual genome complexity in Lactobacillus salivarius JCM1046.</title>
        <authorList>
            <person name="Raftis E.J."/>
            <person name="Forde B.M."/>
            <person name="Claesson M.J."/>
            <person name="O'Toole P.W."/>
        </authorList>
    </citation>
    <scope>NUCLEOTIDE SEQUENCE [LARGE SCALE GENOMIC DNA]</scope>
    <source>
        <strain evidence="10 12">JCM1046</strain>
    </source>
</reference>
<gene>
    <name evidence="10" type="primary">lacZ</name>
    <name evidence="10" type="ORF">LSJ_0362</name>
    <name evidence="11" type="ORF">QFE45_01880</name>
</gene>
<dbReference type="InterPro" id="IPR006101">
    <property type="entry name" value="Glyco_hydro_2"/>
</dbReference>
<dbReference type="InterPro" id="IPR023230">
    <property type="entry name" value="Glyco_hydro_2_CS"/>
</dbReference>
<feature type="domain" description="Beta galactosidase small chain/" evidence="9">
    <location>
        <begin position="733"/>
        <end position="1004"/>
    </location>
</feature>
<evidence type="ECO:0000313" key="12">
    <source>
        <dbReference type="Proteomes" id="UP000029488"/>
    </source>
</evidence>
<evidence type="ECO:0000259" key="9">
    <source>
        <dbReference type="SMART" id="SM01038"/>
    </source>
</evidence>
<dbReference type="RefSeq" id="WP_034983245.1">
    <property type="nucleotide sequence ID" value="NZ_CP007646.1"/>
</dbReference>
<dbReference type="EC" id="3.2.1.23" evidence="3 8"/>
<name>A0A089RTY5_9LACO</name>
<dbReference type="Proteomes" id="UP001231316">
    <property type="component" value="Chromosome"/>
</dbReference>
<protein>
    <recommendedName>
        <fullName evidence="4 8">Beta-galactosidase</fullName>
        <ecNumber evidence="3 8">3.2.1.23</ecNumber>
    </recommendedName>
    <alternativeName>
        <fullName evidence="7 8">Lactase</fullName>
    </alternativeName>
</protein>
<sequence length="1007" mass="116450">MENTKAKLSWLEKPDVFAINRLEAYSSHKFYASQEEYQNKETSLKQSLNGLWKFSYAQNPDLRVKKFYKEDFNDSGFDTIKVPGHIQTQGYDHLQYINTQYPWDGLDELRPPYISRKYNPVGSYVKTFTVDKSLKNKRIFISFQGVETAMYLWLNGKFIGYSEDSFTPHDFELTDFIREDSENRLAVEVYKRSSASWIEDQDMFRFSGIFRDVYLYAIPEVHVRDIFAKTTLDDSYKDGILLLDTKLEGNLENTEINVELYDEDQVVWSRKEKARKKTFMDIKLENIKKWSAETPYLYGLKITLVKNREVIEVATQKIGFRRFEMKDGIMLINGKRIVFKGVNRHEFDYLHGRAISEDVMLHDIKFFKQNNINAVRTSHYPNQTRWYELCDEYGIYVIDETNLESHGSWQKLGECEPSWNVPGSKEEWLDNVLDRANSMFQRDKNHASVIIWSCGNESYAGDDIVKMHDFFHKVDDSRLVHYEGVTWNRDFEEATDMESRMYAKPQEIEEYLQGNPSKPYISCEYMHSMGNSTGGMKLYTDLEDKYPQYQGGFIWDYVDQAMLKTDDFGEKVLGYGGDFDERATDYEFSGDGIVFADRTPSPKAAEVKQLYANVKVKVTEEGVIIKNDNLFIDTSAYIFETIVKRDGQKIWQKDYSFNVLPQTKQEEVIDWPNIEKIPGEYIFEVNVCLKESVAWANERHELSFGQLVTKVSSKDNEIVSGKLNVVHGDVNIGINGDGFSVLLSRAEGGIVSLAYNGKEYITRAPKTTFWRAMTDNDRGVKHGFDRGVWLQAGLYQKLVDVNVKEELSEITVSFKWKLPLAKEVYNVISYTVTPDGKVKVTAKYFGVDGLPSLPAYGYELKLKRKYNQYKFYGLGPDENYIDRDNGVKLGIYEGDADTNLAPYLVPQETGNHRGTRWLEVTDVYGEGLRFVANGDTFESSVLPYSEYEIEQAMHQEELSNPHYTWVRLLAAQMGVGGDDSWGAPVQKQFWIPSNKDLTVSFTIEPTI</sequence>
<dbReference type="InterPro" id="IPR017853">
    <property type="entry name" value="GH"/>
</dbReference>
<evidence type="ECO:0000256" key="6">
    <source>
        <dbReference type="ARBA" id="ARBA00023295"/>
    </source>
</evidence>
<accession>A0A089RTY5</accession>
<dbReference type="GO" id="GO:0030246">
    <property type="term" value="F:carbohydrate binding"/>
    <property type="evidence" value="ECO:0007669"/>
    <property type="project" value="InterPro"/>
</dbReference>
<evidence type="ECO:0000313" key="11">
    <source>
        <dbReference type="EMBL" id="WII28906.1"/>
    </source>
</evidence>
<dbReference type="InterPro" id="IPR014718">
    <property type="entry name" value="GH-type_carb-bd"/>
</dbReference>
<dbReference type="InterPro" id="IPR023232">
    <property type="entry name" value="Glyco_hydro_2_AS"/>
</dbReference>
<dbReference type="InterPro" id="IPR006102">
    <property type="entry name" value="Ig-like_GH2"/>
</dbReference>
<dbReference type="InterPro" id="IPR008979">
    <property type="entry name" value="Galactose-bd-like_sf"/>
</dbReference>
<evidence type="ECO:0000256" key="3">
    <source>
        <dbReference type="ARBA" id="ARBA00012756"/>
    </source>
</evidence>
<comment type="similarity">
    <text evidence="2 8">Belongs to the glycosyl hydrolase 2 family.</text>
</comment>
<dbReference type="Pfam" id="PF02929">
    <property type="entry name" value="Bgal_small_N"/>
    <property type="match status" value="1"/>
</dbReference>
<dbReference type="PRINTS" id="PR00132">
    <property type="entry name" value="GLHYDRLASE2"/>
</dbReference>
<dbReference type="PANTHER" id="PTHR46323">
    <property type="entry name" value="BETA-GALACTOSIDASE"/>
    <property type="match status" value="1"/>
</dbReference>
<dbReference type="SUPFAM" id="SSF51445">
    <property type="entry name" value="(Trans)glycosidases"/>
    <property type="match status" value="1"/>
</dbReference>
<dbReference type="SUPFAM" id="SSF74650">
    <property type="entry name" value="Galactose mutarotase-like"/>
    <property type="match status" value="1"/>
</dbReference>
<evidence type="ECO:0000256" key="2">
    <source>
        <dbReference type="ARBA" id="ARBA00007401"/>
    </source>
</evidence>
<dbReference type="InterPro" id="IPR013783">
    <property type="entry name" value="Ig-like_fold"/>
</dbReference>
<dbReference type="InterPro" id="IPR006103">
    <property type="entry name" value="Glyco_hydro_2_cat"/>
</dbReference>
<dbReference type="InterPro" id="IPR011013">
    <property type="entry name" value="Gal_mutarotase_sf_dom"/>
</dbReference>
<dbReference type="InterPro" id="IPR006104">
    <property type="entry name" value="Glyco_hydro_2_N"/>
</dbReference>